<feature type="transmembrane region" description="Helical" evidence="1">
    <location>
        <begin position="169"/>
        <end position="186"/>
    </location>
</feature>
<feature type="transmembrane region" description="Helical" evidence="1">
    <location>
        <begin position="47"/>
        <end position="65"/>
    </location>
</feature>
<gene>
    <name evidence="2" type="ORF">KVG85_13150</name>
</gene>
<feature type="transmembrane region" description="Helical" evidence="1">
    <location>
        <begin position="77"/>
        <end position="97"/>
    </location>
</feature>
<feature type="transmembrane region" description="Helical" evidence="1">
    <location>
        <begin position="109"/>
        <end position="129"/>
    </location>
</feature>
<keyword evidence="1" id="KW-0472">Membrane</keyword>
<protein>
    <submittedName>
        <fullName evidence="2">Uncharacterized protein</fullName>
    </submittedName>
</protein>
<proteinExistence type="predicted"/>
<keyword evidence="1" id="KW-1133">Transmembrane helix</keyword>
<dbReference type="EMBL" id="JAHSTX010000001">
    <property type="protein sequence ID" value="MBV4547047.1"/>
    <property type="molecule type" value="Genomic_DNA"/>
</dbReference>
<comment type="caution">
    <text evidence="2">The sequence shown here is derived from an EMBL/GenBank/DDBJ whole genome shotgun (WGS) entry which is preliminary data.</text>
</comment>
<sequence>MEKIIGFFLEKIWPALCASAQDARELIQSNSSFFAIMRDRKGVCANAWLFGIFVAIGLGVLGLPASRSAGITPNLEFAGVMTMMNWLLVAFYGVCFAIGSRLLRSDREILVSVNTFFYVSGWLVVLKLFEMPALGARFKAMAQSCNAFSYDEAVSAAIQQSSMAKTSDTIVLIGYVMFIGFAIAKMQRSVHNFGWVRATLSTLIGMTLLSAMVAYVQEPIISQLICSYVSYPLKS</sequence>
<keyword evidence="3" id="KW-1185">Reference proteome</keyword>
<evidence type="ECO:0000256" key="1">
    <source>
        <dbReference type="SAM" id="Phobius"/>
    </source>
</evidence>
<reference evidence="2" key="1">
    <citation type="submission" date="2021-06" db="EMBL/GenBank/DDBJ databases">
        <title>Updating the genus Pseudomonas: Description of 43 new species and partition of the Pseudomonas putida group.</title>
        <authorList>
            <person name="Girard L."/>
            <person name="Lood C."/>
            <person name="Vandamme P."/>
            <person name="Rokni-Zadeh H."/>
            <person name="Van Noort V."/>
            <person name="Hofte M."/>
            <person name="Lavigne R."/>
            <person name="De Mot R."/>
        </authorList>
    </citation>
    <scope>NUCLEOTIDE SEQUENCE</scope>
    <source>
        <strain evidence="2">SWRI88</strain>
    </source>
</reference>
<evidence type="ECO:0000313" key="3">
    <source>
        <dbReference type="Proteomes" id="UP001048763"/>
    </source>
</evidence>
<feature type="transmembrane region" description="Helical" evidence="1">
    <location>
        <begin position="198"/>
        <end position="216"/>
    </location>
</feature>
<evidence type="ECO:0000313" key="2">
    <source>
        <dbReference type="EMBL" id="MBV4547047.1"/>
    </source>
</evidence>
<organism evidence="2 3">
    <name type="scientific">Pseudomonas triticicola</name>
    <dbReference type="NCBI Taxonomy" id="2842345"/>
    <lineage>
        <taxon>Bacteria</taxon>
        <taxon>Pseudomonadati</taxon>
        <taxon>Pseudomonadota</taxon>
        <taxon>Gammaproteobacteria</taxon>
        <taxon>Pseudomonadales</taxon>
        <taxon>Pseudomonadaceae</taxon>
        <taxon>Pseudomonas</taxon>
    </lineage>
</organism>
<keyword evidence="1" id="KW-0812">Transmembrane</keyword>
<name>A0ABS6RLH9_9PSED</name>
<dbReference type="RefSeq" id="WP_217864065.1">
    <property type="nucleotide sequence ID" value="NZ_JAHSTX010000001.1"/>
</dbReference>
<accession>A0ABS6RLH9</accession>
<dbReference type="Proteomes" id="UP001048763">
    <property type="component" value="Unassembled WGS sequence"/>
</dbReference>